<sequence>MLILEKPITYQEFKAIEFDEWELKEFFFELINGEIIRQNYPSYKHHFASGNLYARFYNYVKEKNLGIVLHAPLELS</sequence>
<keyword evidence="1" id="KW-0378">Hydrolase</keyword>
<accession>A0A1I2J090</accession>
<dbReference type="InterPro" id="IPR011335">
    <property type="entry name" value="Restrct_endonuc-II-like"/>
</dbReference>
<dbReference type="AlphaFoldDB" id="A0A1I2J090"/>
<dbReference type="Gene3D" id="3.90.1570.10">
    <property type="entry name" value="tt1808, chain A"/>
    <property type="match status" value="1"/>
</dbReference>
<proteinExistence type="predicted"/>
<gene>
    <name evidence="1" type="ORF">SAMN04488541_104010</name>
</gene>
<keyword evidence="2" id="KW-1185">Reference proteome</keyword>
<dbReference type="SUPFAM" id="SSF52980">
    <property type="entry name" value="Restriction endonuclease-like"/>
    <property type="match status" value="1"/>
</dbReference>
<dbReference type="GO" id="GO:0004519">
    <property type="term" value="F:endonuclease activity"/>
    <property type="evidence" value="ECO:0007669"/>
    <property type="project" value="UniProtKB-KW"/>
</dbReference>
<keyword evidence="1" id="KW-0540">Nuclease</keyword>
<organism evidence="1 2">
    <name type="scientific">Thermoflexibacter ruber</name>
    <dbReference type="NCBI Taxonomy" id="1003"/>
    <lineage>
        <taxon>Bacteria</taxon>
        <taxon>Pseudomonadati</taxon>
        <taxon>Bacteroidota</taxon>
        <taxon>Cytophagia</taxon>
        <taxon>Cytophagales</taxon>
        <taxon>Thermoflexibacteraceae</taxon>
        <taxon>Thermoflexibacter</taxon>
    </lineage>
</organism>
<name>A0A1I2J090_9BACT</name>
<dbReference type="STRING" id="1003.SAMN04488541_104010"/>
<dbReference type="EMBL" id="FONY01000040">
    <property type="protein sequence ID" value="SFF48162.1"/>
    <property type="molecule type" value="Genomic_DNA"/>
</dbReference>
<evidence type="ECO:0000313" key="1">
    <source>
        <dbReference type="EMBL" id="SFF48162.1"/>
    </source>
</evidence>
<dbReference type="InterPro" id="IPR012296">
    <property type="entry name" value="Nuclease_put_TT1808"/>
</dbReference>
<dbReference type="RefSeq" id="WP_091548884.1">
    <property type="nucleotide sequence ID" value="NZ_FONY01000040.1"/>
</dbReference>
<reference evidence="1 2" key="1">
    <citation type="submission" date="2016-10" db="EMBL/GenBank/DDBJ databases">
        <authorList>
            <person name="de Groot N.N."/>
        </authorList>
    </citation>
    <scope>NUCLEOTIDE SEQUENCE [LARGE SCALE GENOMIC DNA]</scope>
    <source>
        <strain>GEY</strain>
        <strain evidence="2">DSM 9560</strain>
    </source>
</reference>
<protein>
    <submittedName>
        <fullName evidence="1">Putative restriction endonuclease</fullName>
    </submittedName>
</protein>
<keyword evidence="1" id="KW-0255">Endonuclease</keyword>
<evidence type="ECO:0000313" key="2">
    <source>
        <dbReference type="Proteomes" id="UP000199513"/>
    </source>
</evidence>
<dbReference type="Proteomes" id="UP000199513">
    <property type="component" value="Unassembled WGS sequence"/>
</dbReference>